<feature type="region of interest" description="Disordered" evidence="1">
    <location>
        <begin position="785"/>
        <end position="805"/>
    </location>
</feature>
<evidence type="ECO:0000313" key="4">
    <source>
        <dbReference type="Proteomes" id="UP001202717"/>
    </source>
</evidence>
<evidence type="ECO:0000313" key="3">
    <source>
        <dbReference type="EMBL" id="WCO00860.1"/>
    </source>
</evidence>
<name>A0ABY7RVY9_9FLAO</name>
<feature type="compositionally biased region" description="Acidic residues" evidence="1">
    <location>
        <begin position="478"/>
        <end position="518"/>
    </location>
</feature>
<feature type="signal peptide" evidence="2">
    <location>
        <begin position="1"/>
        <end position="21"/>
    </location>
</feature>
<sequence length="805" mass="87119">MKLFKSLFLVVLALIVWTCSEDDNWNTDKPPVQQIPESNFSENFGNPYSARFIGKVINEDNAPVSGVTISVGGVFTMTDSNGIFAIEEASVFEKFAYIKATKNGFIDGSRALVPSSGINQVTIMLLSLNTTATINSGETSTVNLPNGAQVTFDGEFTNLQGVSYNGAVKVVLKHLSPDNSNMEFQMPGMLFAENADGSPRVLETYGMIAVELLSASNVELQIADGSTAEISVPVPLNVNTTPSTIPLWSFDNENGYWKEEGQATLQGNKYVGNVSHFSFWNWDFQYPAVTLCITLTDTNGNPLPYAALDLYSPALASTGSYGYTNIDGVECGLVPADDELTLVVPDYGCVSSSYTTTIGPFSSDQSITIQVPDGDALITNFTGVFNDCLGNPITNGYMQLFYNDSTQTIPIDNGMLDLNIAYCSDNTAYSALVVDLLNGQTTDVNTGDFTVPTTDLGTQMSCVDLTDTDNDGILDIDEDIDGDGNLENDDTDGDGTPDYLDTDDDGDGIDTADEDYDNDGNPTNEDTDEDGVPDYLDNQDVYLPPSSVYPSNCDFANLEYDLESYFTNGSTGFQFPNMTFNFYESLTDAESDVNPISNPTLYINSGSLEMLFVRGTNTISGQFNIAEVYLWLHNLTDSDDDGLTDCQELTGINVNDINVSSCEPNGNITDPNDPDTDDDGYDDCEEATYGSDPNDPASIPLDSDGDSVQDSQEAIDGTDPNNVCDYNPDFFNYNNVTNAWYNANCDGDISVNECDPAPLDQCDFSLDCNFSTPTNEWNALDCDGDTVSNGDEMTNGTDPSDPTDN</sequence>
<gene>
    <name evidence="3" type="ORF">MUN68_012375</name>
</gene>
<feature type="chain" id="PRO_5045583731" description="Carboxypeptidase regulatory-like domain-containing protein" evidence="2">
    <location>
        <begin position="22"/>
        <end position="805"/>
    </location>
</feature>
<dbReference type="InterPro" id="IPR008969">
    <property type="entry name" value="CarboxyPept-like_regulatory"/>
</dbReference>
<feature type="region of interest" description="Disordered" evidence="1">
    <location>
        <begin position="478"/>
        <end position="538"/>
    </location>
</feature>
<feature type="compositionally biased region" description="Polar residues" evidence="1">
    <location>
        <begin position="786"/>
        <end position="805"/>
    </location>
</feature>
<keyword evidence="4" id="KW-1185">Reference proteome</keyword>
<proteinExistence type="predicted"/>
<dbReference type="RefSeq" id="WP_249995853.1">
    <property type="nucleotide sequence ID" value="NZ_CP116221.1"/>
</dbReference>
<dbReference type="Gene3D" id="4.10.1080.10">
    <property type="entry name" value="TSP type-3 repeat"/>
    <property type="match status" value="1"/>
</dbReference>
<dbReference type="SUPFAM" id="SSF49464">
    <property type="entry name" value="Carboxypeptidase regulatory domain-like"/>
    <property type="match status" value="1"/>
</dbReference>
<feature type="region of interest" description="Disordered" evidence="1">
    <location>
        <begin position="660"/>
        <end position="721"/>
    </location>
</feature>
<protein>
    <recommendedName>
        <fullName evidence="5">Carboxypeptidase regulatory-like domain-containing protein</fullName>
    </recommendedName>
</protein>
<evidence type="ECO:0000256" key="1">
    <source>
        <dbReference type="SAM" id="MobiDB-lite"/>
    </source>
</evidence>
<accession>A0ABY7RVY9</accession>
<dbReference type="InterPro" id="IPR028974">
    <property type="entry name" value="TSP_type-3_rpt"/>
</dbReference>
<evidence type="ECO:0000256" key="2">
    <source>
        <dbReference type="SAM" id="SignalP"/>
    </source>
</evidence>
<reference evidence="3 4" key="1">
    <citation type="submission" date="2023-01" db="EMBL/GenBank/DDBJ databases">
        <title>Psychroserpens ponticola sp. nov., isolated from seawater.</title>
        <authorList>
            <person name="Kristyanto S."/>
            <person name="Jung J."/>
            <person name="Kim J.M."/>
            <person name="Jeon C.O."/>
        </authorList>
    </citation>
    <scope>NUCLEOTIDE SEQUENCE [LARGE SCALE GENOMIC DNA]</scope>
    <source>
        <strain evidence="3 4">MSW6</strain>
    </source>
</reference>
<keyword evidence="2" id="KW-0732">Signal</keyword>
<dbReference type="EMBL" id="CP116221">
    <property type="protein sequence ID" value="WCO00860.1"/>
    <property type="molecule type" value="Genomic_DNA"/>
</dbReference>
<organism evidence="3 4">
    <name type="scientific">Psychroserpens ponticola</name>
    <dbReference type="NCBI Taxonomy" id="2932268"/>
    <lineage>
        <taxon>Bacteria</taxon>
        <taxon>Pseudomonadati</taxon>
        <taxon>Bacteroidota</taxon>
        <taxon>Flavobacteriia</taxon>
        <taxon>Flavobacteriales</taxon>
        <taxon>Flavobacteriaceae</taxon>
        <taxon>Psychroserpens</taxon>
    </lineage>
</organism>
<feature type="compositionally biased region" description="Acidic residues" evidence="1">
    <location>
        <begin position="672"/>
        <end position="686"/>
    </location>
</feature>
<dbReference type="SUPFAM" id="SSF103647">
    <property type="entry name" value="TSP type-3 repeat"/>
    <property type="match status" value="1"/>
</dbReference>
<dbReference type="Proteomes" id="UP001202717">
    <property type="component" value="Chromosome"/>
</dbReference>
<evidence type="ECO:0008006" key="5">
    <source>
        <dbReference type="Google" id="ProtNLM"/>
    </source>
</evidence>